<protein>
    <submittedName>
        <fullName evidence="1">8573_t:CDS:1</fullName>
    </submittedName>
</protein>
<accession>A0A9N9J4U8</accession>
<dbReference type="Proteomes" id="UP000789570">
    <property type="component" value="Unassembled WGS sequence"/>
</dbReference>
<dbReference type="AlphaFoldDB" id="A0A9N9J4U8"/>
<dbReference type="OrthoDB" id="2445623at2759"/>
<organism evidence="1 2">
    <name type="scientific">Funneliformis caledonium</name>
    <dbReference type="NCBI Taxonomy" id="1117310"/>
    <lineage>
        <taxon>Eukaryota</taxon>
        <taxon>Fungi</taxon>
        <taxon>Fungi incertae sedis</taxon>
        <taxon>Mucoromycota</taxon>
        <taxon>Glomeromycotina</taxon>
        <taxon>Glomeromycetes</taxon>
        <taxon>Glomerales</taxon>
        <taxon>Glomeraceae</taxon>
        <taxon>Funneliformis</taxon>
    </lineage>
</organism>
<dbReference type="EMBL" id="CAJVPQ010024032">
    <property type="protein sequence ID" value="CAG8763978.1"/>
    <property type="molecule type" value="Genomic_DNA"/>
</dbReference>
<proteinExistence type="predicted"/>
<gene>
    <name evidence="1" type="ORF">FCALED_LOCUS17101</name>
</gene>
<reference evidence="1" key="1">
    <citation type="submission" date="2021-06" db="EMBL/GenBank/DDBJ databases">
        <authorList>
            <person name="Kallberg Y."/>
            <person name="Tangrot J."/>
            <person name="Rosling A."/>
        </authorList>
    </citation>
    <scope>NUCLEOTIDE SEQUENCE</scope>
    <source>
        <strain evidence="1">UK204</strain>
    </source>
</reference>
<evidence type="ECO:0000313" key="1">
    <source>
        <dbReference type="EMBL" id="CAG8763978.1"/>
    </source>
</evidence>
<keyword evidence="2" id="KW-1185">Reference proteome</keyword>
<sequence>MEQKDWKIVLDWIKKDLVRITSSDSEFDASRREKAKEIINKWKRLYKKGQHSQ</sequence>
<feature type="non-terminal residue" evidence="1">
    <location>
        <position position="53"/>
    </location>
</feature>
<evidence type="ECO:0000313" key="2">
    <source>
        <dbReference type="Proteomes" id="UP000789570"/>
    </source>
</evidence>
<comment type="caution">
    <text evidence="1">The sequence shown here is derived from an EMBL/GenBank/DDBJ whole genome shotgun (WGS) entry which is preliminary data.</text>
</comment>
<name>A0A9N9J4U8_9GLOM</name>